<dbReference type="SUPFAM" id="SSF57667">
    <property type="entry name" value="beta-beta-alpha zinc fingers"/>
    <property type="match status" value="1"/>
</dbReference>
<organism evidence="8 9">
    <name type="scientific">Polyplax serrata</name>
    <name type="common">Common mouse louse</name>
    <dbReference type="NCBI Taxonomy" id="468196"/>
    <lineage>
        <taxon>Eukaryota</taxon>
        <taxon>Metazoa</taxon>
        <taxon>Ecdysozoa</taxon>
        <taxon>Arthropoda</taxon>
        <taxon>Hexapoda</taxon>
        <taxon>Insecta</taxon>
        <taxon>Pterygota</taxon>
        <taxon>Neoptera</taxon>
        <taxon>Paraneoptera</taxon>
        <taxon>Psocodea</taxon>
        <taxon>Troctomorpha</taxon>
        <taxon>Phthiraptera</taxon>
        <taxon>Anoplura</taxon>
        <taxon>Polyplacidae</taxon>
        <taxon>Polyplax</taxon>
    </lineage>
</organism>
<dbReference type="PROSITE" id="PS50157">
    <property type="entry name" value="ZINC_FINGER_C2H2_2"/>
    <property type="match status" value="2"/>
</dbReference>
<gene>
    <name evidence="8" type="ORF">RUM44_004156</name>
</gene>
<keyword evidence="3 5" id="KW-0863">Zinc-finger</keyword>
<keyword evidence="9" id="KW-1185">Reference proteome</keyword>
<dbReference type="PROSITE" id="PS00028">
    <property type="entry name" value="ZINC_FINGER_C2H2_1"/>
    <property type="match status" value="2"/>
</dbReference>
<evidence type="ECO:0000256" key="2">
    <source>
        <dbReference type="ARBA" id="ARBA00022737"/>
    </source>
</evidence>
<feature type="region of interest" description="Disordered" evidence="6">
    <location>
        <begin position="60"/>
        <end position="137"/>
    </location>
</feature>
<proteinExistence type="predicted"/>
<sequence length="610" mass="66873">MKEDQEKDIETAFVPRTSKTASNKQDKLKTSITTSKLPSFSILKPDVPLLKSIIGDIQEVDEEGRHQKNIREKSDDVEESKEIKKEGESADPQDLVSRELPEDFKTANELEDFKKGEKKENEGKGRHPRRRESPTSTMKFGGEAEILGVPVDTLFMNNNWGSGGSCDFLIDGATKLMLDNNDDDMAKVTMDTLDSLLLTNANEANGNLAELKPLPPFTGYTGHLSINGIPGHHYHAIANQPPSSPSPSLEANNNLTTVANQNTCNNPVMYKNNGATLYYEVSTTASDQSVVSSSVDCVNDVKSEVDYNALLADDIAAIIGSAIADTTVPNVVDSLDDPGASRDSWMDLDALIDGACISENGQKTNESSQEFVPPINCESASVTLQNLLQHGSQYGIHTEVVKQEPTVTSNYQGNISLLQTRLQNGPPNCKVLQDCNAPTSTSYINGKDMMMPHTTSGSPPGHVSTTENILLNGRYIQNRRNYSTYRSVKVPSPDMLVNGNSLDNIVSGSGINSNFPHTTTSNLPNKKSRNRSNKKSSQMVFDGVGILGKEKPIHRCSICSRGFLNKSNIKVHLRTHTGEKPFRCEVCGKAFRQKAHLIKHQQMHKRVGRD</sequence>
<dbReference type="Pfam" id="PF00096">
    <property type="entry name" value="zf-C2H2"/>
    <property type="match status" value="1"/>
</dbReference>
<evidence type="ECO:0000256" key="4">
    <source>
        <dbReference type="ARBA" id="ARBA00022833"/>
    </source>
</evidence>
<dbReference type="PANTHER" id="PTHR14196:SF10">
    <property type="entry name" value="C2H2-TYPE DOMAIN-CONTAINING PROTEIN"/>
    <property type="match status" value="1"/>
</dbReference>
<feature type="compositionally biased region" description="Basic and acidic residues" evidence="6">
    <location>
        <begin position="63"/>
        <end position="88"/>
    </location>
</feature>
<keyword evidence="4" id="KW-0862">Zinc</keyword>
<keyword evidence="1" id="KW-0479">Metal-binding</keyword>
<evidence type="ECO:0000256" key="5">
    <source>
        <dbReference type="PROSITE-ProRule" id="PRU00042"/>
    </source>
</evidence>
<evidence type="ECO:0000256" key="6">
    <source>
        <dbReference type="SAM" id="MobiDB-lite"/>
    </source>
</evidence>
<evidence type="ECO:0000256" key="3">
    <source>
        <dbReference type="ARBA" id="ARBA00022771"/>
    </source>
</evidence>
<reference evidence="8 9" key="1">
    <citation type="submission" date="2023-09" db="EMBL/GenBank/DDBJ databases">
        <title>Genomes of two closely related lineages of the louse Polyplax serrata with different host specificities.</title>
        <authorList>
            <person name="Martinu J."/>
            <person name="Tarabai H."/>
            <person name="Stefka J."/>
            <person name="Hypsa V."/>
        </authorList>
    </citation>
    <scope>NUCLEOTIDE SEQUENCE [LARGE SCALE GENOMIC DNA]</scope>
    <source>
        <strain evidence="8">98ZLc_SE</strain>
    </source>
</reference>
<evidence type="ECO:0000313" key="8">
    <source>
        <dbReference type="EMBL" id="KAK6633549.1"/>
    </source>
</evidence>
<evidence type="ECO:0000259" key="7">
    <source>
        <dbReference type="PROSITE" id="PS50157"/>
    </source>
</evidence>
<feature type="compositionally biased region" description="Basic and acidic residues" evidence="6">
    <location>
        <begin position="1"/>
        <end position="10"/>
    </location>
</feature>
<dbReference type="Proteomes" id="UP001359485">
    <property type="component" value="Unassembled WGS sequence"/>
</dbReference>
<dbReference type="PANTHER" id="PTHR14196">
    <property type="entry name" value="ODD-SKIPPED - RELATED"/>
    <property type="match status" value="1"/>
</dbReference>
<dbReference type="InterPro" id="IPR050717">
    <property type="entry name" value="C2H2-ZF_Transcription_Reg"/>
</dbReference>
<evidence type="ECO:0000256" key="1">
    <source>
        <dbReference type="ARBA" id="ARBA00022723"/>
    </source>
</evidence>
<dbReference type="Gene3D" id="3.30.160.60">
    <property type="entry name" value="Classic Zinc Finger"/>
    <property type="match status" value="2"/>
</dbReference>
<accession>A0ABR1B215</accession>
<protein>
    <recommendedName>
        <fullName evidence="7">C2H2-type domain-containing protein</fullName>
    </recommendedName>
</protein>
<feature type="domain" description="C2H2-type" evidence="7">
    <location>
        <begin position="582"/>
        <end position="604"/>
    </location>
</feature>
<dbReference type="InterPro" id="IPR036236">
    <property type="entry name" value="Znf_C2H2_sf"/>
</dbReference>
<keyword evidence="2" id="KW-0677">Repeat</keyword>
<feature type="compositionally biased region" description="Basic and acidic residues" evidence="6">
    <location>
        <begin position="96"/>
        <end position="125"/>
    </location>
</feature>
<feature type="region of interest" description="Disordered" evidence="6">
    <location>
        <begin position="1"/>
        <end position="34"/>
    </location>
</feature>
<comment type="caution">
    <text evidence="8">The sequence shown here is derived from an EMBL/GenBank/DDBJ whole genome shotgun (WGS) entry which is preliminary data.</text>
</comment>
<evidence type="ECO:0000313" key="9">
    <source>
        <dbReference type="Proteomes" id="UP001359485"/>
    </source>
</evidence>
<dbReference type="InterPro" id="IPR013087">
    <property type="entry name" value="Znf_C2H2_type"/>
</dbReference>
<feature type="domain" description="C2H2-type" evidence="7">
    <location>
        <begin position="554"/>
        <end position="581"/>
    </location>
</feature>
<feature type="compositionally biased region" description="Polar residues" evidence="6">
    <location>
        <begin position="508"/>
        <end position="524"/>
    </location>
</feature>
<dbReference type="EMBL" id="JAWJWF010000004">
    <property type="protein sequence ID" value="KAK6633549.1"/>
    <property type="molecule type" value="Genomic_DNA"/>
</dbReference>
<dbReference type="SMART" id="SM00355">
    <property type="entry name" value="ZnF_C2H2"/>
    <property type="match status" value="2"/>
</dbReference>
<feature type="region of interest" description="Disordered" evidence="6">
    <location>
        <begin position="508"/>
        <end position="537"/>
    </location>
</feature>
<name>A0ABR1B215_POLSC</name>